<accession>A0A6J5LDC6</accession>
<name>A0A6J5LDC6_9CAUD</name>
<gene>
    <name evidence="1" type="ORF">UFOVP122_60</name>
</gene>
<organism evidence="1">
    <name type="scientific">uncultured Caudovirales phage</name>
    <dbReference type="NCBI Taxonomy" id="2100421"/>
    <lineage>
        <taxon>Viruses</taxon>
        <taxon>Duplodnaviria</taxon>
        <taxon>Heunggongvirae</taxon>
        <taxon>Uroviricota</taxon>
        <taxon>Caudoviricetes</taxon>
        <taxon>Peduoviridae</taxon>
        <taxon>Maltschvirus</taxon>
        <taxon>Maltschvirus maltsch</taxon>
    </lineage>
</organism>
<reference evidence="1" key="1">
    <citation type="submission" date="2020-04" db="EMBL/GenBank/DDBJ databases">
        <authorList>
            <person name="Chiriac C."/>
            <person name="Salcher M."/>
            <person name="Ghai R."/>
            <person name="Kavagutti S V."/>
        </authorList>
    </citation>
    <scope>NUCLEOTIDE SEQUENCE</scope>
</reference>
<proteinExistence type="predicted"/>
<evidence type="ECO:0000313" key="1">
    <source>
        <dbReference type="EMBL" id="CAB4131166.1"/>
    </source>
</evidence>
<sequence length="343" mass="35657">MADTSVSNFLMQGAPLKSTSSTLTTSDVPQYLSDYLYNLMSGAYGAASEGYIPYAPPEGSGEDPANYERIAGFDPLQKTAFDQTTAAAGAYKPELAAAQKTANTAAGLNTMAAAQPYFSQASQTTPSGITNYLNPYQENVTDRMGDLAQRQVNEKLLPGLSDTFTRSGQYGSSRHQELAERGVRDIASELQANIGTQLAKGYDTAGAQRAADLTRLASIGQSAGTLTGTQEQQQGALASVQAGLGQKEQALGLQGAAATEAVGAEQQAMQQKADDLKYQDFQNQVAYPEKQIGFLSNVIRGLPSGGGTTSSTTTGSGQAYSSSPLAQLASAGLSAAAISNLLK</sequence>
<dbReference type="EMBL" id="LR796248">
    <property type="protein sequence ID" value="CAB4131166.1"/>
    <property type="molecule type" value="Genomic_DNA"/>
</dbReference>
<protein>
    <submittedName>
        <fullName evidence="1">Uncharacterized protein</fullName>
    </submittedName>
</protein>